<evidence type="ECO:0000313" key="2">
    <source>
        <dbReference type="Proteomes" id="UP000001572"/>
    </source>
</evidence>
<dbReference type="STRING" id="293826.Amet_1860"/>
<name>A6TPB1_ALKMQ</name>
<dbReference type="PROSITE" id="PS51257">
    <property type="entry name" value="PROKAR_LIPOPROTEIN"/>
    <property type="match status" value="1"/>
</dbReference>
<dbReference type="EMBL" id="CP000724">
    <property type="protein sequence ID" value="ABR48029.1"/>
    <property type="molecule type" value="Genomic_DNA"/>
</dbReference>
<dbReference type="AlphaFoldDB" id="A6TPB1"/>
<dbReference type="HOGENOM" id="CLU_1425287_0_0_9"/>
<keyword evidence="2" id="KW-1185">Reference proteome</keyword>
<sequence>MKRLIALIVIIFLLFLFGCSSDKSSSESDSKSNGTNIVENIDELYDRAISLVESGEITNEIDIKREGRKGLSLSSALEGTWLINENTVLIFDDLYLKQGESKFRYEVNEEKGDVQHIFVYGLEGVLIEDRKLFEAFILYDETRSNIQLKKVFSQLFGSDLMFQYNAVLIDEDNYVLGNFDSDFFIENQFD</sequence>
<dbReference type="Proteomes" id="UP000001572">
    <property type="component" value="Chromosome"/>
</dbReference>
<gene>
    <name evidence="1" type="ordered locus">Amet_1860</name>
</gene>
<organism evidence="1 2">
    <name type="scientific">Alkaliphilus metalliredigens (strain QYMF)</name>
    <dbReference type="NCBI Taxonomy" id="293826"/>
    <lineage>
        <taxon>Bacteria</taxon>
        <taxon>Bacillati</taxon>
        <taxon>Bacillota</taxon>
        <taxon>Clostridia</taxon>
        <taxon>Peptostreptococcales</taxon>
        <taxon>Natronincolaceae</taxon>
        <taxon>Alkaliphilus</taxon>
    </lineage>
</organism>
<dbReference type="KEGG" id="amt:Amet_1860"/>
<protein>
    <recommendedName>
        <fullName evidence="3">Lipoprotein</fullName>
    </recommendedName>
</protein>
<dbReference type="OrthoDB" id="1957614at2"/>
<dbReference type="RefSeq" id="WP_012063064.1">
    <property type="nucleotide sequence ID" value="NC_009633.1"/>
</dbReference>
<proteinExistence type="predicted"/>
<evidence type="ECO:0000313" key="1">
    <source>
        <dbReference type="EMBL" id="ABR48029.1"/>
    </source>
</evidence>
<evidence type="ECO:0008006" key="3">
    <source>
        <dbReference type="Google" id="ProtNLM"/>
    </source>
</evidence>
<accession>A6TPB1</accession>
<reference evidence="2" key="1">
    <citation type="journal article" date="2016" name="Genome Announc.">
        <title>Complete genome sequence of Alkaliphilus metalliredigens strain QYMF, an alkaliphilic and metal-reducing bacterium isolated from borax-contaminated leachate ponds.</title>
        <authorList>
            <person name="Hwang C."/>
            <person name="Copeland A."/>
            <person name="Lucas S."/>
            <person name="Lapidus A."/>
            <person name="Barry K."/>
            <person name="Detter J.C."/>
            <person name="Glavina Del Rio T."/>
            <person name="Hammon N."/>
            <person name="Israni S."/>
            <person name="Dalin E."/>
            <person name="Tice H."/>
            <person name="Pitluck S."/>
            <person name="Chertkov O."/>
            <person name="Brettin T."/>
            <person name="Bruce D."/>
            <person name="Han C."/>
            <person name="Schmutz J."/>
            <person name="Larimer F."/>
            <person name="Land M.L."/>
            <person name="Hauser L."/>
            <person name="Kyrpides N."/>
            <person name="Mikhailova N."/>
            <person name="Ye Q."/>
            <person name="Zhou J."/>
            <person name="Richardson P."/>
            <person name="Fields M.W."/>
        </authorList>
    </citation>
    <scope>NUCLEOTIDE SEQUENCE [LARGE SCALE GENOMIC DNA]</scope>
    <source>
        <strain evidence="2">QYMF</strain>
    </source>
</reference>